<dbReference type="Proteomes" id="UP001321473">
    <property type="component" value="Unassembled WGS sequence"/>
</dbReference>
<gene>
    <name evidence="3" type="ORF">V5799_013988</name>
</gene>
<keyword evidence="4" id="KW-1185">Reference proteome</keyword>
<protein>
    <submittedName>
        <fullName evidence="3">Uncharacterized protein</fullName>
    </submittedName>
</protein>
<organism evidence="3 4">
    <name type="scientific">Amblyomma americanum</name>
    <name type="common">Lone star tick</name>
    <dbReference type="NCBI Taxonomy" id="6943"/>
    <lineage>
        <taxon>Eukaryota</taxon>
        <taxon>Metazoa</taxon>
        <taxon>Ecdysozoa</taxon>
        <taxon>Arthropoda</taxon>
        <taxon>Chelicerata</taxon>
        <taxon>Arachnida</taxon>
        <taxon>Acari</taxon>
        <taxon>Parasitiformes</taxon>
        <taxon>Ixodida</taxon>
        <taxon>Ixodoidea</taxon>
        <taxon>Ixodidae</taxon>
        <taxon>Amblyomminae</taxon>
        <taxon>Amblyomma</taxon>
    </lineage>
</organism>
<comment type="caution">
    <text evidence="3">The sequence shown here is derived from an EMBL/GenBank/DDBJ whole genome shotgun (WGS) entry which is preliminary data.</text>
</comment>
<accession>A0AAQ4E4C3</accession>
<evidence type="ECO:0000256" key="2">
    <source>
        <dbReference type="SAM" id="Phobius"/>
    </source>
</evidence>
<keyword evidence="2" id="KW-0812">Transmembrane</keyword>
<evidence type="ECO:0000313" key="4">
    <source>
        <dbReference type="Proteomes" id="UP001321473"/>
    </source>
</evidence>
<proteinExistence type="predicted"/>
<reference evidence="3 4" key="1">
    <citation type="journal article" date="2023" name="Arcadia Sci">
        <title>De novo assembly of a long-read Amblyomma americanum tick genome.</title>
        <authorList>
            <person name="Chou S."/>
            <person name="Poskanzer K.E."/>
            <person name="Rollins M."/>
            <person name="Thuy-Boun P.S."/>
        </authorList>
    </citation>
    <scope>NUCLEOTIDE SEQUENCE [LARGE SCALE GENOMIC DNA]</scope>
    <source>
        <strain evidence="3">F_SG_1</strain>
        <tissue evidence="3">Salivary glands</tissue>
    </source>
</reference>
<evidence type="ECO:0000256" key="1">
    <source>
        <dbReference type="SAM" id="MobiDB-lite"/>
    </source>
</evidence>
<sequence length="161" mass="17001">MSGLKNTDASAPYPYGDEHDTVRVQCIPASRGTLSTWHEAMPRTSELKARFPATTNENVAASAVGAKTPSTEQSAASASMNNGGGSPASNVDTTEVAGACHTRQPARWSFGLAVLTGVMFLLALTLLLTSREEHSQVVVKKRSPHIVFILADDLVSMSLSS</sequence>
<dbReference type="EMBL" id="JARKHS020022475">
    <property type="protein sequence ID" value="KAK8769547.1"/>
    <property type="molecule type" value="Genomic_DNA"/>
</dbReference>
<name>A0AAQ4E4C3_AMBAM</name>
<feature type="compositionally biased region" description="Polar residues" evidence="1">
    <location>
        <begin position="68"/>
        <end position="90"/>
    </location>
</feature>
<keyword evidence="2" id="KW-0472">Membrane</keyword>
<dbReference type="AlphaFoldDB" id="A0AAQ4E4C3"/>
<keyword evidence="2" id="KW-1133">Transmembrane helix</keyword>
<feature type="region of interest" description="Disordered" evidence="1">
    <location>
        <begin position="63"/>
        <end position="90"/>
    </location>
</feature>
<evidence type="ECO:0000313" key="3">
    <source>
        <dbReference type="EMBL" id="KAK8769547.1"/>
    </source>
</evidence>
<feature type="transmembrane region" description="Helical" evidence="2">
    <location>
        <begin position="108"/>
        <end position="128"/>
    </location>
</feature>